<reference evidence="2 3" key="1">
    <citation type="submission" date="2024-02" db="EMBL/GenBank/DDBJ databases">
        <authorList>
            <person name="Chen Y."/>
            <person name="Shah S."/>
            <person name="Dougan E. K."/>
            <person name="Thang M."/>
            <person name="Chan C."/>
        </authorList>
    </citation>
    <scope>NUCLEOTIDE SEQUENCE [LARGE SCALE GENOMIC DNA]</scope>
</reference>
<evidence type="ECO:0000313" key="2">
    <source>
        <dbReference type="EMBL" id="CAK9108587.1"/>
    </source>
</evidence>
<dbReference type="PANTHER" id="PTHR10728:SF40">
    <property type="entry name" value="PATATIN FAMILY PROTEIN"/>
    <property type="match status" value="1"/>
</dbReference>
<feature type="region of interest" description="Disordered" evidence="1">
    <location>
        <begin position="546"/>
        <end position="586"/>
    </location>
</feature>
<dbReference type="EMBL" id="CAXAMM010043117">
    <property type="protein sequence ID" value="CAK9108587.1"/>
    <property type="molecule type" value="Genomic_DNA"/>
</dbReference>
<sequence>MCKSSQCRCKPGFCAVNGICMERTAHVTDTCNRRTGGSCRFLGCSSWRGAVDCIDGACVCQAGYCSADDGSCHKPKPRIKAKVVPVNLQSQVFPAAQVNLRTGVCFSGGGSRALTVTMGVLRALESLKLIPHIDAISSVSGGTWASSIYMFAKDVSIKDATLQTAFGSLQMSPDFTGSPFYPKDSLVHYKGGQSDREFLVGGGFVESFAFGGSSPLSAQGQMGGDAVEMEAPPTSFSLADAIGISSAAFASVLVSAEEYLPVKDVWPVSNDLLDKFGYAAENPGEYLIYNQVFHADELQPKKRMAGDAMVVQRDLEVLANSKWGIEGNWRVSVVFAYLSSPRRFTVNLPPETLQALRLTLLRFAHMSDKELLGSRTKPSEASLPMSTTYFWFRVTVPLLGPDLLKQAFFNHDDPHGIWVNTFNKILLEPLGLGNTSKYMASDEQSLQRILQNNPHLRREDFILPPIDRPRAFVMLGVLLAPLGHESEDDTVVSLQMSPDFSGSPFYPGGHGNIKYDEESTNWFTRADIPALKMVIGGGMVETFAFGGDTPYDQSGQSGGDRNPPKVSMEVPKSQGTPAGHGVKMPSPSEPLSLAKAIGVSSAAFTAMISQALNNFGGQTMQALIPVTTMWPITSRTQPGPKAAAKFKIGDGGHMDNSGLLPILQRKVPKVVMFVNTDIPISLKSDR</sequence>
<accession>A0ABP0S8D7</accession>
<dbReference type="InterPro" id="IPR016035">
    <property type="entry name" value="Acyl_Trfase/lysoPLipase"/>
</dbReference>
<dbReference type="PANTHER" id="PTHR10728">
    <property type="entry name" value="CYTOSOLIC PHOSPHOLIPASE A2"/>
    <property type="match status" value="1"/>
</dbReference>
<evidence type="ECO:0000256" key="1">
    <source>
        <dbReference type="SAM" id="MobiDB-lite"/>
    </source>
</evidence>
<dbReference type="SUPFAM" id="SSF57184">
    <property type="entry name" value="Growth factor receptor domain"/>
    <property type="match status" value="1"/>
</dbReference>
<name>A0ABP0S8D7_9DINO</name>
<proteinExistence type="predicted"/>
<keyword evidence="3" id="KW-1185">Reference proteome</keyword>
<evidence type="ECO:0000313" key="3">
    <source>
        <dbReference type="Proteomes" id="UP001642464"/>
    </source>
</evidence>
<organism evidence="2 3">
    <name type="scientific">Durusdinium trenchii</name>
    <dbReference type="NCBI Taxonomy" id="1381693"/>
    <lineage>
        <taxon>Eukaryota</taxon>
        <taxon>Sar</taxon>
        <taxon>Alveolata</taxon>
        <taxon>Dinophyceae</taxon>
        <taxon>Suessiales</taxon>
        <taxon>Symbiodiniaceae</taxon>
        <taxon>Durusdinium</taxon>
    </lineage>
</organism>
<comment type="caution">
    <text evidence="2">The sequence shown here is derived from an EMBL/GenBank/DDBJ whole genome shotgun (WGS) entry which is preliminary data.</text>
</comment>
<dbReference type="Gene3D" id="3.40.1090.10">
    <property type="entry name" value="Cytosolic phospholipase A2 catalytic domain"/>
    <property type="match status" value="1"/>
</dbReference>
<dbReference type="SUPFAM" id="SSF52151">
    <property type="entry name" value="FabD/lysophospholipase-like"/>
    <property type="match status" value="1"/>
</dbReference>
<gene>
    <name evidence="2" type="ORF">SCF082_LOCUS50491</name>
</gene>
<dbReference type="InterPro" id="IPR009030">
    <property type="entry name" value="Growth_fac_rcpt_cys_sf"/>
</dbReference>
<protein>
    <recommendedName>
        <fullName evidence="4">PNPLA domain-containing protein</fullName>
    </recommendedName>
</protein>
<evidence type="ECO:0008006" key="4">
    <source>
        <dbReference type="Google" id="ProtNLM"/>
    </source>
</evidence>
<dbReference type="Proteomes" id="UP001642464">
    <property type="component" value="Unassembled WGS sequence"/>
</dbReference>